<dbReference type="EMBL" id="CM035434">
    <property type="protein sequence ID" value="KAH7291885.1"/>
    <property type="molecule type" value="Genomic_DNA"/>
</dbReference>
<gene>
    <name evidence="1" type="ORF">KP509_29G040400</name>
</gene>
<accession>A0A8T2R8I9</accession>
<evidence type="ECO:0000313" key="1">
    <source>
        <dbReference type="EMBL" id="KAH7291885.1"/>
    </source>
</evidence>
<organism evidence="1 2">
    <name type="scientific">Ceratopteris richardii</name>
    <name type="common">Triangle waterfern</name>
    <dbReference type="NCBI Taxonomy" id="49495"/>
    <lineage>
        <taxon>Eukaryota</taxon>
        <taxon>Viridiplantae</taxon>
        <taxon>Streptophyta</taxon>
        <taxon>Embryophyta</taxon>
        <taxon>Tracheophyta</taxon>
        <taxon>Polypodiopsida</taxon>
        <taxon>Polypodiidae</taxon>
        <taxon>Polypodiales</taxon>
        <taxon>Pteridineae</taxon>
        <taxon>Pteridaceae</taxon>
        <taxon>Parkerioideae</taxon>
        <taxon>Ceratopteris</taxon>
    </lineage>
</organism>
<sequence length="104" mass="12462">MALKAKPDASVFKLWDFLYQLHSFLVLFSFPMWKYKFKILCNLVREGTTFYHVRLFSVNIVSRSRIRVYMLCVIKRLRMLIVCGSVGFVPRSSYLLLKPWWYAI</sequence>
<name>A0A8T2R8I9_CERRI</name>
<dbReference type="AlphaFoldDB" id="A0A8T2R8I9"/>
<comment type="caution">
    <text evidence="1">The sequence shown here is derived from an EMBL/GenBank/DDBJ whole genome shotgun (WGS) entry which is preliminary data.</text>
</comment>
<keyword evidence="2" id="KW-1185">Reference proteome</keyword>
<protein>
    <submittedName>
        <fullName evidence="1">Uncharacterized protein</fullName>
    </submittedName>
</protein>
<reference evidence="1" key="1">
    <citation type="submission" date="2021-08" db="EMBL/GenBank/DDBJ databases">
        <title>WGS assembly of Ceratopteris richardii.</title>
        <authorList>
            <person name="Marchant D.B."/>
            <person name="Chen G."/>
            <person name="Jenkins J."/>
            <person name="Shu S."/>
            <person name="Leebens-Mack J."/>
            <person name="Grimwood J."/>
            <person name="Schmutz J."/>
            <person name="Soltis P."/>
            <person name="Soltis D."/>
            <person name="Chen Z.-H."/>
        </authorList>
    </citation>
    <scope>NUCLEOTIDE SEQUENCE</scope>
    <source>
        <strain evidence="1">Whitten #5841</strain>
        <tissue evidence="1">Leaf</tissue>
    </source>
</reference>
<evidence type="ECO:0000313" key="2">
    <source>
        <dbReference type="Proteomes" id="UP000825935"/>
    </source>
</evidence>
<proteinExistence type="predicted"/>
<dbReference type="Proteomes" id="UP000825935">
    <property type="component" value="Chromosome 29"/>
</dbReference>